<protein>
    <recommendedName>
        <fullName evidence="2">Protein kinase domain-containing protein</fullName>
    </recommendedName>
</protein>
<dbReference type="GO" id="GO:0004672">
    <property type="term" value="F:protein kinase activity"/>
    <property type="evidence" value="ECO:0007669"/>
    <property type="project" value="InterPro"/>
</dbReference>
<reference evidence="3" key="1">
    <citation type="journal article" date="2020" name="bioRxiv">
        <title>Historical genomics reveals the evolutionary mechanisms behind multiple outbreaks of the host-specific coffee wilt pathogen Fusarium xylarioides.</title>
        <authorList>
            <person name="Peck D."/>
            <person name="Nowell R.W."/>
            <person name="Flood J."/>
            <person name="Ryan M.J."/>
            <person name="Barraclough T.G."/>
        </authorList>
    </citation>
    <scope>NUCLEOTIDE SEQUENCE</scope>
    <source>
        <strain evidence="3">IMI 127659i</strain>
    </source>
</reference>
<comment type="caution">
    <text evidence="3">The sequence shown here is derived from an EMBL/GenBank/DDBJ whole genome shotgun (WGS) entry which is preliminary data.</text>
</comment>
<evidence type="ECO:0000256" key="1">
    <source>
        <dbReference type="SAM" id="MobiDB-lite"/>
    </source>
</evidence>
<name>A0A9P7HGK8_9HYPO</name>
<accession>A0A9P7HGK8</accession>
<feature type="region of interest" description="Disordered" evidence="1">
    <location>
        <begin position="377"/>
        <end position="399"/>
    </location>
</feature>
<proteinExistence type="predicted"/>
<dbReference type="SUPFAM" id="SSF56112">
    <property type="entry name" value="Protein kinase-like (PK-like)"/>
    <property type="match status" value="1"/>
</dbReference>
<organism evidence="3 4">
    <name type="scientific">Fusarium xylarioides</name>
    <dbReference type="NCBI Taxonomy" id="221167"/>
    <lineage>
        <taxon>Eukaryota</taxon>
        <taxon>Fungi</taxon>
        <taxon>Dikarya</taxon>
        <taxon>Ascomycota</taxon>
        <taxon>Pezizomycotina</taxon>
        <taxon>Sordariomycetes</taxon>
        <taxon>Hypocreomycetidae</taxon>
        <taxon>Hypocreales</taxon>
        <taxon>Nectriaceae</taxon>
        <taxon>Fusarium</taxon>
        <taxon>Fusarium fujikuroi species complex</taxon>
    </lineage>
</organism>
<dbReference type="PROSITE" id="PS50011">
    <property type="entry name" value="PROTEIN_KINASE_DOM"/>
    <property type="match status" value="1"/>
</dbReference>
<feature type="region of interest" description="Disordered" evidence="1">
    <location>
        <begin position="412"/>
        <end position="479"/>
    </location>
</feature>
<dbReference type="Proteomes" id="UP000750502">
    <property type="component" value="Unassembled WGS sequence"/>
</dbReference>
<evidence type="ECO:0000313" key="3">
    <source>
        <dbReference type="EMBL" id="KAG5758937.1"/>
    </source>
</evidence>
<dbReference type="Gene3D" id="1.10.510.10">
    <property type="entry name" value="Transferase(Phosphotransferase) domain 1"/>
    <property type="match status" value="1"/>
</dbReference>
<evidence type="ECO:0000259" key="2">
    <source>
        <dbReference type="PROSITE" id="PS50011"/>
    </source>
</evidence>
<dbReference type="GO" id="GO:0005524">
    <property type="term" value="F:ATP binding"/>
    <property type="evidence" value="ECO:0007669"/>
    <property type="project" value="InterPro"/>
</dbReference>
<sequence>MPERDDEIYELRRQLEAANKREESLRRDQNNTSYYEYLRLCHEELFMTLKVQDKARPSSGGTTDVTGKHYPLTLRPWEEFLDKQRLCQRIIEETVSGFLFPSRNDVHAIARASNKRPVASEEDLRTFEHLAVEDPVENVFAAFGPRSRLQSSGRELDCESIIFENHPLSLMEPDDDDEIVVKPAQGQSGSNKRMALPRKVLRKRGPDRWAIRTRLTGEKCTAFPGEYKAAHKIPAESFQKAMCKQDLFTRVILGIASGKVSTDGETHLQEQIEATVAKALAQTFHYMVHLGSSYGYLTAGKSLIFLHIQDDPTVLYYHVSQPETDAQGQDGMIDPLYTAVAQLAAFCLQTCRDLGKSNLWKEKATLRLKEWPHPYLEMRGGTTEEESPQSTRSTSSYSGSITAAEKLTVKLQQSTRASCNPQLHPDVDDPSDDESAGGGVSGQRYRLPLPRGSEDTGSSKRKDITPDSDNSRSSEELELENRPYCTQDCLRGLKRNGLLDERCPNVKLHRRAGSSLHPINAVDLRDLLRKDLTPLVHRLCSIKPLDGDGKYGSTGALFKLSSSHYGYTFVGKGTFASGIGSLEHELRVYMRLEPLQSHYVAVCLGSISLDTPWRLAATDIVHMLLMAWAGDTVTVKQHDPLEVVRLQELLLAHGVIHNDLRPENLLWNPDCKRLFLVDFNLATILQDQNQLQRRSRKRKRHLRDLATVNCSKRATTVTSYKMLTQRNGYSSRASSNTNLKSSG</sequence>
<dbReference type="InterPro" id="IPR000719">
    <property type="entry name" value="Prot_kinase_dom"/>
</dbReference>
<dbReference type="OrthoDB" id="411394at2759"/>
<dbReference type="EMBL" id="JADFTT010000735">
    <property type="protein sequence ID" value="KAG5758937.1"/>
    <property type="molecule type" value="Genomic_DNA"/>
</dbReference>
<gene>
    <name evidence="3" type="ORF">H9Q72_012936</name>
</gene>
<feature type="domain" description="Protein kinase" evidence="2">
    <location>
        <begin position="430"/>
        <end position="743"/>
    </location>
</feature>
<evidence type="ECO:0000313" key="4">
    <source>
        <dbReference type="Proteomes" id="UP000750502"/>
    </source>
</evidence>
<dbReference type="InterPro" id="IPR011009">
    <property type="entry name" value="Kinase-like_dom_sf"/>
</dbReference>
<reference evidence="3" key="2">
    <citation type="submission" date="2020-10" db="EMBL/GenBank/DDBJ databases">
        <authorList>
            <person name="Peck L.D."/>
            <person name="Nowell R.W."/>
            <person name="Flood J."/>
            <person name="Ryan M.J."/>
            <person name="Barraclough T.G."/>
        </authorList>
    </citation>
    <scope>NUCLEOTIDE SEQUENCE</scope>
    <source>
        <strain evidence="3">IMI 127659i</strain>
    </source>
</reference>
<feature type="compositionally biased region" description="Low complexity" evidence="1">
    <location>
        <begin position="388"/>
        <end position="399"/>
    </location>
</feature>
<dbReference type="AlphaFoldDB" id="A0A9P7HGK8"/>
<keyword evidence="4" id="KW-1185">Reference proteome</keyword>
<feature type="compositionally biased region" description="Basic and acidic residues" evidence="1">
    <location>
        <begin position="452"/>
        <end position="479"/>
    </location>
</feature>
<feature type="compositionally biased region" description="Polar residues" evidence="1">
    <location>
        <begin position="412"/>
        <end position="421"/>
    </location>
</feature>